<dbReference type="EMBL" id="GGEC01019588">
    <property type="protein sequence ID" value="MBX00072.1"/>
    <property type="molecule type" value="Transcribed_RNA"/>
</dbReference>
<name>A0A2P2K2X1_RHIMU</name>
<evidence type="ECO:0000313" key="1">
    <source>
        <dbReference type="EMBL" id="MBX00072.1"/>
    </source>
</evidence>
<reference evidence="1" key="1">
    <citation type="submission" date="2018-02" db="EMBL/GenBank/DDBJ databases">
        <title>Rhizophora mucronata_Transcriptome.</title>
        <authorList>
            <person name="Meera S.P."/>
            <person name="Sreeshan A."/>
            <person name="Augustine A."/>
        </authorList>
    </citation>
    <scope>NUCLEOTIDE SEQUENCE</scope>
    <source>
        <tissue evidence="1">Leaf</tissue>
    </source>
</reference>
<sequence length="64" mass="7405">MIVAGLMLQQRLLLLQGPQPEEGVLAMVKQMHSKLWLLKQQRELISIYWMSCTQGLSLRNIVLQ</sequence>
<organism evidence="1">
    <name type="scientific">Rhizophora mucronata</name>
    <name type="common">Asiatic mangrove</name>
    <dbReference type="NCBI Taxonomy" id="61149"/>
    <lineage>
        <taxon>Eukaryota</taxon>
        <taxon>Viridiplantae</taxon>
        <taxon>Streptophyta</taxon>
        <taxon>Embryophyta</taxon>
        <taxon>Tracheophyta</taxon>
        <taxon>Spermatophyta</taxon>
        <taxon>Magnoliopsida</taxon>
        <taxon>eudicotyledons</taxon>
        <taxon>Gunneridae</taxon>
        <taxon>Pentapetalae</taxon>
        <taxon>rosids</taxon>
        <taxon>fabids</taxon>
        <taxon>Malpighiales</taxon>
        <taxon>Rhizophoraceae</taxon>
        <taxon>Rhizophora</taxon>
    </lineage>
</organism>
<proteinExistence type="predicted"/>
<dbReference type="AlphaFoldDB" id="A0A2P2K2X1"/>
<protein>
    <submittedName>
        <fullName evidence="1">Uncharacterized protein MANES_09G037300</fullName>
    </submittedName>
</protein>
<accession>A0A2P2K2X1</accession>